<evidence type="ECO:0000313" key="2">
    <source>
        <dbReference type="EMBL" id="CDX00663.1"/>
    </source>
</evidence>
<dbReference type="RefSeq" id="WP_245280953.1">
    <property type="nucleotide sequence ID" value="NZ_LK996017.1"/>
</dbReference>
<dbReference type="GO" id="GO:0036297">
    <property type="term" value="P:interstrand cross-link repair"/>
    <property type="evidence" value="ECO:0007669"/>
    <property type="project" value="TreeGrafter"/>
</dbReference>
<sequence>MHNPNGVQAYYQAIRDRLKNYIKSDYLANSETLLRYVDDILGDLCSEYTNIAREPYIETAASYKKIQDGIRNSSQIEQGVKESLLKLVAKGLGIFSDPFEHQVKALEYFLAGRDLFVSTGTGSGKTECFLWPIIAKSFEEAKNHPATFKNEAVRTLIIYPMNALVSDQLARFRKIIGSSDFKDIFTRDTHATRIPHFGMYTGRTPYSGDAKKTSSKELAMTFRDNFLIDETADADTQRRQTNSIQGLKSINKYPARFGENGLRVFIENLEKNIHRPSPYDAEFITRFEMQNYPPDILITNYSMLEYMLMWSSVKISDKLKVNKFPCLIHFI</sequence>
<dbReference type="GO" id="GO:0005524">
    <property type="term" value="F:ATP binding"/>
    <property type="evidence" value="ECO:0007669"/>
    <property type="project" value="InterPro"/>
</dbReference>
<dbReference type="GO" id="GO:0043138">
    <property type="term" value="F:3'-5' DNA helicase activity"/>
    <property type="evidence" value="ECO:0007669"/>
    <property type="project" value="TreeGrafter"/>
</dbReference>
<dbReference type="SUPFAM" id="SSF52540">
    <property type="entry name" value="P-loop containing nucleoside triphosphate hydrolases"/>
    <property type="match status" value="1"/>
</dbReference>
<gene>
    <name evidence="2" type="ORF">DPCES_0776</name>
</gene>
<evidence type="ECO:0000259" key="1">
    <source>
        <dbReference type="SMART" id="SM00487"/>
    </source>
</evidence>
<reference evidence="2" key="1">
    <citation type="submission" date="2014-07" db="EMBL/GenBank/DDBJ databases">
        <authorList>
            <person name="Hornung V.Bastian."/>
        </authorList>
    </citation>
    <scope>NUCLEOTIDE SEQUENCE</scope>
    <source>
        <strain evidence="2">PCE-S</strain>
    </source>
</reference>
<dbReference type="EMBL" id="LK996017">
    <property type="protein sequence ID" value="CDX00663.1"/>
    <property type="molecule type" value="Genomic_DNA"/>
</dbReference>
<dbReference type="Pfam" id="PF00270">
    <property type="entry name" value="DEAD"/>
    <property type="match status" value="1"/>
</dbReference>
<dbReference type="PANTHER" id="PTHR47957:SF3">
    <property type="entry name" value="ATP-DEPENDENT HELICASE HRQ1"/>
    <property type="match status" value="1"/>
</dbReference>
<keyword evidence="2" id="KW-0067">ATP-binding</keyword>
<dbReference type="PATRIC" id="fig|49338.4.peg.834"/>
<keyword evidence="2" id="KW-0378">Hydrolase</keyword>
<dbReference type="InterPro" id="IPR011545">
    <property type="entry name" value="DEAD/DEAH_box_helicase_dom"/>
</dbReference>
<dbReference type="InterPro" id="IPR027417">
    <property type="entry name" value="P-loop_NTPase"/>
</dbReference>
<organism evidence="2">
    <name type="scientific">Desulfitobacterium hafniense</name>
    <name type="common">Desulfitobacterium frappieri</name>
    <dbReference type="NCBI Taxonomy" id="49338"/>
    <lineage>
        <taxon>Bacteria</taxon>
        <taxon>Bacillati</taxon>
        <taxon>Bacillota</taxon>
        <taxon>Clostridia</taxon>
        <taxon>Eubacteriales</taxon>
        <taxon>Desulfitobacteriaceae</taxon>
        <taxon>Desulfitobacterium</taxon>
    </lineage>
</organism>
<protein>
    <submittedName>
        <fullName evidence="2">DEAD/DEAH box helicase domain protein</fullName>
    </submittedName>
</protein>
<dbReference type="InterPro" id="IPR014001">
    <property type="entry name" value="Helicase_ATP-bd"/>
</dbReference>
<keyword evidence="2" id="KW-0347">Helicase</keyword>
<name>A0A098AVP8_DESHA</name>
<keyword evidence="2" id="KW-0547">Nucleotide-binding</keyword>
<dbReference type="PANTHER" id="PTHR47957">
    <property type="entry name" value="ATP-DEPENDENT HELICASE HRQ1"/>
    <property type="match status" value="1"/>
</dbReference>
<dbReference type="GO" id="GO:0003676">
    <property type="term" value="F:nucleic acid binding"/>
    <property type="evidence" value="ECO:0007669"/>
    <property type="project" value="InterPro"/>
</dbReference>
<proteinExistence type="predicted"/>
<dbReference type="Gene3D" id="3.40.50.300">
    <property type="entry name" value="P-loop containing nucleotide triphosphate hydrolases"/>
    <property type="match status" value="1"/>
</dbReference>
<dbReference type="SMART" id="SM00487">
    <property type="entry name" value="DEXDc"/>
    <property type="match status" value="1"/>
</dbReference>
<dbReference type="AlphaFoldDB" id="A0A098AVP8"/>
<dbReference type="GO" id="GO:0006289">
    <property type="term" value="P:nucleotide-excision repair"/>
    <property type="evidence" value="ECO:0007669"/>
    <property type="project" value="TreeGrafter"/>
</dbReference>
<accession>A0A098AVP8</accession>
<feature type="domain" description="Helicase ATP-binding" evidence="1">
    <location>
        <begin position="94"/>
        <end position="287"/>
    </location>
</feature>